<reference evidence="1 2" key="1">
    <citation type="journal article" date="2022" name="Plant J.">
        <title>Chromosome-level genome of Camellia lanceoleosa provides a valuable resource for understanding genome evolution and self-incompatibility.</title>
        <authorList>
            <person name="Gong W."/>
            <person name="Xiao S."/>
            <person name="Wang L."/>
            <person name="Liao Z."/>
            <person name="Chang Y."/>
            <person name="Mo W."/>
            <person name="Hu G."/>
            <person name="Li W."/>
            <person name="Zhao G."/>
            <person name="Zhu H."/>
            <person name="Hu X."/>
            <person name="Ji K."/>
            <person name="Xiang X."/>
            <person name="Song Q."/>
            <person name="Yuan D."/>
            <person name="Jin S."/>
            <person name="Zhang L."/>
        </authorList>
    </citation>
    <scope>NUCLEOTIDE SEQUENCE [LARGE SCALE GENOMIC DNA]</scope>
    <source>
        <strain evidence="1">SQ_2022a</strain>
    </source>
</reference>
<protein>
    <submittedName>
        <fullName evidence="1">F-box protein</fullName>
    </submittedName>
</protein>
<organism evidence="1 2">
    <name type="scientific">Camellia lanceoleosa</name>
    <dbReference type="NCBI Taxonomy" id="1840588"/>
    <lineage>
        <taxon>Eukaryota</taxon>
        <taxon>Viridiplantae</taxon>
        <taxon>Streptophyta</taxon>
        <taxon>Embryophyta</taxon>
        <taxon>Tracheophyta</taxon>
        <taxon>Spermatophyta</taxon>
        <taxon>Magnoliopsida</taxon>
        <taxon>eudicotyledons</taxon>
        <taxon>Gunneridae</taxon>
        <taxon>Pentapetalae</taxon>
        <taxon>asterids</taxon>
        <taxon>Ericales</taxon>
        <taxon>Theaceae</taxon>
        <taxon>Camellia</taxon>
    </lineage>
</organism>
<keyword evidence="2" id="KW-1185">Reference proteome</keyword>
<proteinExistence type="predicted"/>
<comment type="caution">
    <text evidence="1">The sequence shown here is derived from an EMBL/GenBank/DDBJ whole genome shotgun (WGS) entry which is preliminary data.</text>
</comment>
<name>A0ACC0IYD3_9ERIC</name>
<sequence>MSVHSSPIDKVAANDDILTQILIKLPVKSLLRFKSVSKHWLSLIVNPHFARCRNPNSSFVSGLFLYSSKRCRNPELNFIPLQNNENPSDDGDDAYLAPLTTIPSLSGKEIFSSCHGLLCCSSYSNLEGDYQLRYHILNPTTKQSKSLPQPRDGHRGLNLVFDPSRSPHYKVVCVWRVDCDDLVLSVDSDQNKLYYQIEIYSSETGSWRACAEPFTANRNSQFHSGVYWNGAINWFNTFGDSLYFNMEDERVRTIPMPPIPHGDWKGRPFGYYGESNDHLHFVEIYNPRIQFDVYEIERDYSGCFVKYHVDLGSVGAAFPQMMQRLSWNPMYYSFALLSLVREKKDDDSFMVLYIPGKILRYNLGDKSFEKICDVGAEHCDGNGMIEDSFMYFWFHSFQYIESAGIGGALTISGSQDHLHLIEMYHPPSTQFNVYESERDRSKWFVKYRIDLGSVADEFPEMIPNRIIPKHLNFYIFVILPFVRGETTDGESSFVVIVRRCGTVLRIRV</sequence>
<accession>A0ACC0IYD3</accession>
<evidence type="ECO:0000313" key="2">
    <source>
        <dbReference type="Proteomes" id="UP001060215"/>
    </source>
</evidence>
<gene>
    <name evidence="1" type="ORF">LOK49_LG01G01220</name>
</gene>
<dbReference type="EMBL" id="CM045758">
    <property type="protein sequence ID" value="KAI8029700.1"/>
    <property type="molecule type" value="Genomic_DNA"/>
</dbReference>
<evidence type="ECO:0000313" key="1">
    <source>
        <dbReference type="EMBL" id="KAI8029700.1"/>
    </source>
</evidence>
<dbReference type="Proteomes" id="UP001060215">
    <property type="component" value="Chromosome 1"/>
</dbReference>